<feature type="signal peptide" evidence="12">
    <location>
        <begin position="1"/>
        <end position="23"/>
    </location>
</feature>
<dbReference type="PRINTS" id="PR00818">
    <property type="entry name" value="ISLETAMYLOID"/>
</dbReference>
<comment type="caution">
    <text evidence="15">The sequence shown here is derived from an EMBL/GenBank/DDBJ whole genome shotgun (WGS) entry which is preliminary data.</text>
</comment>
<dbReference type="InterPro" id="IPR050780">
    <property type="entry name" value="Mucin_vWF_Thrombospondin_sf"/>
</dbReference>
<dbReference type="SMART" id="SM00215">
    <property type="entry name" value="VWC_out"/>
    <property type="match status" value="3"/>
</dbReference>
<dbReference type="GO" id="GO:0005615">
    <property type="term" value="C:extracellular space"/>
    <property type="evidence" value="ECO:0007669"/>
    <property type="project" value="TreeGrafter"/>
</dbReference>
<dbReference type="CDD" id="cd19941">
    <property type="entry name" value="TIL"/>
    <property type="match status" value="1"/>
</dbReference>
<dbReference type="GO" id="GO:0031012">
    <property type="term" value="C:extracellular matrix"/>
    <property type="evidence" value="ECO:0007669"/>
    <property type="project" value="TreeGrafter"/>
</dbReference>
<dbReference type="GO" id="GO:0005179">
    <property type="term" value="F:hormone activity"/>
    <property type="evidence" value="ECO:0007669"/>
    <property type="project" value="UniProtKB-KW"/>
</dbReference>
<dbReference type="OrthoDB" id="6262482at2759"/>
<dbReference type="SUPFAM" id="SSF57567">
    <property type="entry name" value="Serine protease inhibitors"/>
    <property type="match status" value="2"/>
</dbReference>
<evidence type="ECO:0000256" key="3">
    <source>
        <dbReference type="ARBA" id="ARBA00009222"/>
    </source>
</evidence>
<dbReference type="PANTHER" id="PTHR11339:SF408">
    <property type="entry name" value="MUCIN-5B"/>
    <property type="match status" value="1"/>
</dbReference>
<feature type="domain" description="VWFD" evidence="14">
    <location>
        <begin position="350"/>
        <end position="517"/>
    </location>
</feature>
<evidence type="ECO:0000256" key="9">
    <source>
        <dbReference type="PIRSR" id="PIRSR621116-50"/>
    </source>
</evidence>
<evidence type="ECO:0000256" key="7">
    <source>
        <dbReference type="ARBA" id="ARBA00023157"/>
    </source>
</evidence>
<dbReference type="PROSITE" id="PS51233">
    <property type="entry name" value="VWFD"/>
    <property type="match status" value="3"/>
</dbReference>
<feature type="region of interest" description="Disordered" evidence="11">
    <location>
        <begin position="1158"/>
        <end position="2371"/>
    </location>
</feature>
<comment type="subcellular location">
    <subcellularLocation>
        <location evidence="2">Secreted</location>
    </subcellularLocation>
</comment>
<evidence type="ECO:0000256" key="8">
    <source>
        <dbReference type="ARBA" id="ARBA00023180"/>
    </source>
</evidence>
<keyword evidence="7 9" id="KW-1015">Disulfide bond</keyword>
<evidence type="ECO:0000256" key="10">
    <source>
        <dbReference type="PROSITE-ProRule" id="PRU00039"/>
    </source>
</evidence>
<dbReference type="Gene3D" id="2.10.25.10">
    <property type="entry name" value="Laminin"/>
    <property type="match status" value="1"/>
</dbReference>
<comment type="similarity">
    <text evidence="3">Belongs to the calcitonin family.</text>
</comment>
<feature type="disulfide bond" evidence="9">
    <location>
        <begin position="3075"/>
        <end position="3080"/>
    </location>
</feature>
<evidence type="ECO:0000256" key="6">
    <source>
        <dbReference type="ARBA" id="ARBA00022737"/>
    </source>
</evidence>
<dbReference type="EMBL" id="JAHKSW010000019">
    <property type="protein sequence ID" value="KAG7320270.1"/>
    <property type="molecule type" value="Genomic_DNA"/>
</dbReference>
<dbReference type="SMART" id="SM00041">
    <property type="entry name" value="CT"/>
    <property type="match status" value="1"/>
</dbReference>
<evidence type="ECO:0008006" key="17">
    <source>
        <dbReference type="Google" id="ProtNLM"/>
    </source>
</evidence>
<keyword evidence="16" id="KW-1185">Reference proteome</keyword>
<feature type="domain" description="VWFD" evidence="14">
    <location>
        <begin position="2462"/>
        <end position="2639"/>
    </location>
</feature>
<dbReference type="InterPro" id="IPR000443">
    <property type="entry name" value="IAPP"/>
</dbReference>
<dbReference type="Pfam" id="PF00094">
    <property type="entry name" value="VWD"/>
    <property type="match status" value="3"/>
</dbReference>
<evidence type="ECO:0000313" key="16">
    <source>
        <dbReference type="Proteomes" id="UP000824219"/>
    </source>
</evidence>
<dbReference type="Pfam" id="PF08742">
    <property type="entry name" value="C8"/>
    <property type="match status" value="3"/>
</dbReference>
<protein>
    <recommendedName>
        <fullName evidence="17">Mucin-2-like</fullName>
    </recommendedName>
</protein>
<evidence type="ECO:0000313" key="15">
    <source>
        <dbReference type="EMBL" id="KAG7320270.1"/>
    </source>
</evidence>
<dbReference type="InterPro" id="IPR001693">
    <property type="entry name" value="Calcitonin_peptide-like"/>
</dbReference>
<dbReference type="SMART" id="SM00113">
    <property type="entry name" value="CALCITONIN"/>
    <property type="match status" value="1"/>
</dbReference>
<comment type="caution">
    <text evidence="10">Lacks conserved residue(s) required for the propagation of feature annotation.</text>
</comment>
<evidence type="ECO:0000256" key="1">
    <source>
        <dbReference type="ARBA" id="ARBA00003306"/>
    </source>
</evidence>
<accession>A0A9D3SE20</accession>
<dbReference type="SMART" id="SM00832">
    <property type="entry name" value="C8"/>
    <property type="match status" value="2"/>
</dbReference>
<reference evidence="15 16" key="1">
    <citation type="submission" date="2021-06" db="EMBL/GenBank/DDBJ databases">
        <title>Chromosome-level genome assembly of the red-tail catfish (Hemibagrus wyckioides).</title>
        <authorList>
            <person name="Shao F."/>
        </authorList>
    </citation>
    <scope>NUCLEOTIDE SEQUENCE [LARGE SCALE GENOMIC DNA]</scope>
    <source>
        <strain evidence="15">EC202008001</strain>
        <tissue evidence="15">Blood</tissue>
    </source>
</reference>
<dbReference type="InterPro" id="IPR014853">
    <property type="entry name" value="VWF/SSPO/ZAN-like_Cys-rich_dom"/>
</dbReference>
<dbReference type="InterPro" id="IPR001846">
    <property type="entry name" value="VWF_type-D"/>
</dbReference>
<comment type="function">
    <text evidence="1">Causes a rapid but short-lived drop in the level of calcium and phosphate in blood by promoting the incorporation of those ions in the bones.</text>
</comment>
<organism evidence="15 16">
    <name type="scientific">Hemibagrus wyckioides</name>
    <dbReference type="NCBI Taxonomy" id="337641"/>
    <lineage>
        <taxon>Eukaryota</taxon>
        <taxon>Metazoa</taxon>
        <taxon>Chordata</taxon>
        <taxon>Craniata</taxon>
        <taxon>Vertebrata</taxon>
        <taxon>Euteleostomi</taxon>
        <taxon>Actinopterygii</taxon>
        <taxon>Neopterygii</taxon>
        <taxon>Teleostei</taxon>
        <taxon>Ostariophysi</taxon>
        <taxon>Siluriformes</taxon>
        <taxon>Bagridae</taxon>
        <taxon>Hemibagrus</taxon>
    </lineage>
</organism>
<feature type="compositionally biased region" description="Low complexity" evidence="11">
    <location>
        <begin position="1158"/>
        <end position="2370"/>
    </location>
</feature>
<dbReference type="PROSITE" id="PS01225">
    <property type="entry name" value="CTCK_2"/>
    <property type="match status" value="1"/>
</dbReference>
<keyword evidence="4" id="KW-0964">Secreted</keyword>
<evidence type="ECO:0000259" key="13">
    <source>
        <dbReference type="PROSITE" id="PS01225"/>
    </source>
</evidence>
<name>A0A9D3SE20_9TELE</name>
<feature type="domain" description="VWFD" evidence="14">
    <location>
        <begin position="790"/>
        <end position="962"/>
    </location>
</feature>
<evidence type="ECO:0000256" key="12">
    <source>
        <dbReference type="SAM" id="SignalP"/>
    </source>
</evidence>
<evidence type="ECO:0000259" key="14">
    <source>
        <dbReference type="PROSITE" id="PS51233"/>
    </source>
</evidence>
<keyword evidence="5" id="KW-0372">Hormone</keyword>
<evidence type="ECO:0000256" key="5">
    <source>
        <dbReference type="ARBA" id="ARBA00022702"/>
    </source>
</evidence>
<feature type="chain" id="PRO_5038519355" description="Mucin-2-like" evidence="12">
    <location>
        <begin position="24"/>
        <end position="3124"/>
    </location>
</feature>
<evidence type="ECO:0000256" key="11">
    <source>
        <dbReference type="SAM" id="MobiDB-lite"/>
    </source>
</evidence>
<evidence type="ECO:0000256" key="2">
    <source>
        <dbReference type="ARBA" id="ARBA00004613"/>
    </source>
</evidence>
<proteinExistence type="inferred from homology"/>
<dbReference type="Pfam" id="PF25962">
    <property type="entry name" value="TIL_OTOGL_Mucin"/>
    <property type="match status" value="1"/>
</dbReference>
<keyword evidence="6" id="KW-0677">Repeat</keyword>
<dbReference type="InterPro" id="IPR036084">
    <property type="entry name" value="Ser_inhib-like_sf"/>
</dbReference>
<dbReference type="Pfam" id="PF00214">
    <property type="entry name" value="Calc_CGRP_IAPP"/>
    <property type="match status" value="1"/>
</dbReference>
<gene>
    <name evidence="15" type="ORF">KOW79_016123</name>
</gene>
<keyword evidence="12" id="KW-0732">Signal</keyword>
<keyword evidence="8" id="KW-0325">Glycoprotein</keyword>
<dbReference type="SMART" id="SM00216">
    <property type="entry name" value="VWD"/>
    <property type="match status" value="3"/>
</dbReference>
<dbReference type="InterPro" id="IPR018360">
    <property type="entry name" value="Calcitonin_CS"/>
</dbReference>
<dbReference type="PROSITE" id="PS00258">
    <property type="entry name" value="CALCITONIN"/>
    <property type="match status" value="1"/>
</dbReference>
<dbReference type="InterPro" id="IPR006207">
    <property type="entry name" value="Cys_knot_C"/>
</dbReference>
<dbReference type="PANTHER" id="PTHR11339">
    <property type="entry name" value="EXTRACELLULAR MATRIX GLYCOPROTEIN RELATED"/>
    <property type="match status" value="1"/>
</dbReference>
<feature type="domain" description="CTCK" evidence="13">
    <location>
        <begin position="2907"/>
        <end position="2986"/>
    </location>
</feature>
<dbReference type="InterPro" id="IPR021116">
    <property type="entry name" value="Calcitonin/adrenomedullin"/>
</dbReference>
<dbReference type="SUPFAM" id="SSF57603">
    <property type="entry name" value="FnI-like domain"/>
    <property type="match status" value="2"/>
</dbReference>
<dbReference type="InterPro" id="IPR001007">
    <property type="entry name" value="VWF_dom"/>
</dbReference>
<dbReference type="SMART" id="SM00214">
    <property type="entry name" value="VWC"/>
    <property type="match status" value="3"/>
</dbReference>
<dbReference type="Proteomes" id="UP000824219">
    <property type="component" value="Linkage Group LG19"/>
</dbReference>
<evidence type="ECO:0000256" key="4">
    <source>
        <dbReference type="ARBA" id="ARBA00022525"/>
    </source>
</evidence>
<dbReference type="InterPro" id="IPR058753">
    <property type="entry name" value="TIL_OTOGL_Mucin"/>
</dbReference>
<sequence>MAQHKILLGILVFITGHLVSVSTKSPHVCKTFGSGVIKNFNMDMFHVKTTCAVTLTHFSYKGVECFISVQRNQIGFMTKVKILVNNIATVIEDGILTVEEKRASLPYENTYLSVYSFGIYTRLSCKVLPLSVTWYSLPEGVTSLSVELDMDLIPGMTGKCGSMDSSKAQPLVENIQRDKQCLLEDSITAHDNGICQRFESTARECIDLDNFVTLCQQNMHKAHMLLQCDFYDEFLRPCEEENIKATIPSITSCEPYRCPGDLEYKDNDVAFPPTCSNPKPQTEFKTRTCLPKDGLVLNDLAEGYLSINVENCSCVYKEKTYNPGESRSRKCQNCKCTKGKWSCSENTCETPCSIEGWFVKTFDGKEYSLPGKCSYVAASGLNWTVTITISDMRIGKLNLTVFQERYIFSLDSVQLGENATVTDFYQTENVTVYWQSSMFVMVQTTFGMKMQVQVFPEVQMYLYLPQSVTSSGLCGSKNNNTIDDFTTSSGIVENSAQSFAHSWSQGNCDADIPKECSNTDNMVFAEHKCSQLTNKTGVFAQCHEYVPVNSYYLACIQRTCQATSDLKERVCVGLGNYAKVCASQGIIIGDWRAETGCTPLCKGNLKFDYTMQACNRTCRSLSARDPTCDISNDPVEGCGCPSGTHLNTPLMCSSLDQCNCNYPGGSKPPGPVVIDGRNCMCANGKLQCSDACDCPQGQICVHCAQAPEKTAQRTCESLSKPTSSDESCISGCYCPEGQYADHNDKCVTQENCTCKYSGVIYPSGKTVESNCKTCTCRGGHWDCEGDPCPGVCEVFGNGQYKTFDSKWYRFDGHCQYTLVEDKDPNGLFSIKAESVPCCDNALTCSRAISVKLKNEVTLILRDMNVTENLNEGLNFSSPSLYSVHTVGLYIIISVTELDFTIIWDKQTRLKIELQPRWNGKVRGLCGDFDGQLINDLMTSSSTVVFSTLEFGNSWKTAGPPCSDVTQELFPCEHHSYCAAWAERRCMILRSDTFKACHLKVDPAPYYQACVLESCSCDFEGKFLGFCTAVATYADACTNQNVCIKWRTPDLCPIYCDYYNEEGQCSWHYEACPQRTNYTCGKNNKFSGKLEGCYPWCPDDNPYYDENRKKCSSLNNCTCYFNNTVIDPGTRVTTPGECCECTHGQMICERCITTTTTTTTRTTTPTTTRSTSRTTTGTTTPTTTRSTSRTTTTTTTGTTTPSTTRSTSRTTPTTTTGTTTPSTTRSTSRTTPTTTTGTTTPTRSTSRTTPTTTTGTTTPSTTRSTSRTTPTTTTGTTTPTTTRSTSRTTPTTTTGTTTPFTTRSTSRTTTGTTTPTTTRSTSRTTPTTTTGTTTPTTTRSTSRTTPTTTTGTTTPTRSTSRTTPTTTTGTTTPTRSTSRTTPTTTTGTTTPTTTRSTSRTTPTTTTGTTTPSTTRSTSRTTTTTTSGTTTPSTIRSTSRTTTTTTTGTTTPSTIRSTSRTTPTTTPTTTRSTSRTTPTTTTGTTTPTTTRSTSRTTPTTTTGTTTPFTTRSTSRTTPTTTTGTTTPSTTRSTSRTTPTTTTGTTTPSTTRSTSRTTPTTTTGTTTPTTTRSTSRTTTTTTTGTTTPTTTRSTSRTTPTTTTGTTTPSTTRSTSRTTPTTTTGTTTPTTTRSTSRTTPTTTTGTTTPFTTRSTSRTTPTTTTGTTTPSTTRSTSRTTPTTTTGTTTPTTTRSTSRTTPTTTTGTTTPSTTRSTSRTTTTTTTGTTTPSTIRSTSRTTTTTTTGTTTPSTIRSTSRTTPTTTTGTTTPSTIRSTSRTTPTTTTGTTTPFTTRSTSRTTPTTTTGTTTPSTTRSTSRTTPTTTTGTTTPFTTRSTSRTTPTTTTGTTTPTTTRSTSRTTPTTTTGTTTPSTTRSTSRTTTTTTTGTTTPSTIRSTSRTTPTTTTGTTTPSTIRSTSRTTPTTTTGTTTPFTTRSTSRTTPTTTTGTTTPSTTRSTSRTTPTTTTGTTTPFTTRSTSRTTPTTTTGTTTPSTTRSTSRTTPTTTTGTTTPTTTRSTSRTTTTTTTGTTTPSTTRSTSRTTTTTTTGTTTPSTIRSTSRTIPTTTTGTTTPFTTRSTSRTTPTTTTGTTTPSTTRSTSRTTPTTTTGTTTPTTTRSTSRTIPTTTTGTTTPFTTRSTSRTTPTTTTGTTTPSTTRSTSRTTPTTTTGTTTPFTTRSTSRTTPTTTTGTTTPSTTRSTSRTTPTTTTGTTTPTTTRSTSRTTPTTTTGTTTPSTTRSTSRTTTTTTTGTTTPSTTRSTSRTTPTTTTGTTTPTTTRSTSRTTPTTTTRTTTPTTTGSTSRTTTTTTPTTARSTSMTTTTTTTRTSTPSITGSTSRTTRTTTPTTTRSTSMTTTTTTTPTTTPTTTTTTTGSTGTTTPETLIIKTHSIVTPSKEPQVVNMTTPTVCLYNNKSWENGDQWIEGCYNYTCEMGRITVTPVICPTLVKPVCPRGTETLVMDKQGCCKSWQCVCQCDVYGDPHYTTFDGIHFNFLENCTYILVEERTPHHHLRISVDNYYCEPFASCAKGVIVKYRNSTAKLEVANKIVEVTLNNAKIIPPYEADGLRFENINNKVCIHIKEIRSNISLTSKNTLQVNLGMEHFLNNTQGQCGVCGGSSCMRRNGSVESVNCCDKTAYEWIEDDPQKPYCKQAPRVVPCSPQVTKVPPCHAPLCEVLRHKVFNNCNSDIVETLVSNCKFDYCVAKNNETVCSPLEHLADHCNKKGFCVPWRNLTNGICDITCPKGMIFDECRRTPVDVCYGSMRVPGKVLDTTMSGCFCPDNQLLADQYKPICVSTCTNCKDPLGSPMPTGAIWESNCHMCTCNNQTLTEECWPKPPRPTPICGPGFALIPDCCNNSICVEKTCEYNRTTYKVGKTWRDPMKPCLTYRCTSEGTEIEQTVCPEQICPEELRVWDEHQCCYSCNTTCGVRLSRMTFENCTQELMLPTCEGNCTSGSLWVRSGNDLQHNQSCCREKDYEMKTIHLDCSGAAVTEYTYKHISRWKNLAMNHLKLPAMLLLLLMLLQCVTTAPNNRFSISSTEQVDDSLDGKRWTDSGLLKNPFLQLAGLRPERGLNTDSSLQHHIEKRRCNTATCMTQRLADFLIRSSNTIGTVYIPTNIGANTYGKRDVFQSPYLLPL</sequence>